<accession>A0A919MGZ8</accession>
<evidence type="ECO:0000313" key="3">
    <source>
        <dbReference type="Proteomes" id="UP000598174"/>
    </source>
</evidence>
<dbReference type="AlphaFoldDB" id="A0A919MGZ8"/>
<evidence type="ECO:0000256" key="1">
    <source>
        <dbReference type="SAM" id="MobiDB-lite"/>
    </source>
</evidence>
<keyword evidence="3" id="KW-1185">Reference proteome</keyword>
<dbReference type="EMBL" id="BOMM01000036">
    <property type="protein sequence ID" value="GIE12135.1"/>
    <property type="molecule type" value="Genomic_DNA"/>
</dbReference>
<dbReference type="Proteomes" id="UP000598174">
    <property type="component" value="Unassembled WGS sequence"/>
</dbReference>
<gene>
    <name evidence="2" type="ORF">Afe05nite_39750</name>
</gene>
<comment type="caution">
    <text evidence="2">The sequence shown here is derived from an EMBL/GenBank/DDBJ whole genome shotgun (WGS) entry which is preliminary data.</text>
</comment>
<reference evidence="2" key="1">
    <citation type="submission" date="2021-01" db="EMBL/GenBank/DDBJ databases">
        <title>Whole genome shotgun sequence of Actinoplanes ferrugineus NBRC 15555.</title>
        <authorList>
            <person name="Komaki H."/>
            <person name="Tamura T."/>
        </authorList>
    </citation>
    <scope>NUCLEOTIDE SEQUENCE</scope>
    <source>
        <strain evidence="2">NBRC 15555</strain>
    </source>
</reference>
<name>A0A919MGZ8_9ACTN</name>
<evidence type="ECO:0000313" key="2">
    <source>
        <dbReference type="EMBL" id="GIE12135.1"/>
    </source>
</evidence>
<protein>
    <submittedName>
        <fullName evidence="2">Uncharacterized protein</fullName>
    </submittedName>
</protein>
<proteinExistence type="predicted"/>
<organism evidence="2 3">
    <name type="scientific">Paractinoplanes ferrugineus</name>
    <dbReference type="NCBI Taxonomy" id="113564"/>
    <lineage>
        <taxon>Bacteria</taxon>
        <taxon>Bacillati</taxon>
        <taxon>Actinomycetota</taxon>
        <taxon>Actinomycetes</taxon>
        <taxon>Micromonosporales</taxon>
        <taxon>Micromonosporaceae</taxon>
        <taxon>Paractinoplanes</taxon>
    </lineage>
</organism>
<sequence>MGVGWTRADSSWCNERAQNPGRECSSHTGRRRLASRAGTRKPGGYRQAVLVPRRLLDGTRVRRLAAEVAPLTTQFPRRARRLRRARAD</sequence>
<feature type="region of interest" description="Disordered" evidence="1">
    <location>
        <begin position="15"/>
        <end position="45"/>
    </location>
</feature>